<dbReference type="AlphaFoldDB" id="A0A645BLR4"/>
<name>A0A645BLR4_9ZZZZ</name>
<protein>
    <recommendedName>
        <fullName evidence="2">DUF2007 domain-containing protein</fullName>
    </recommendedName>
</protein>
<comment type="caution">
    <text evidence="1">The sequence shown here is derived from an EMBL/GenBank/DDBJ whole genome shotgun (WGS) entry which is preliminary data.</text>
</comment>
<evidence type="ECO:0008006" key="2">
    <source>
        <dbReference type="Google" id="ProtNLM"/>
    </source>
</evidence>
<accession>A0A645BLR4</accession>
<proteinExistence type="predicted"/>
<evidence type="ECO:0000313" key="1">
    <source>
        <dbReference type="EMBL" id="MPM65481.1"/>
    </source>
</evidence>
<sequence length="85" mass="9425">MITIFNRRELITLASTQKYYHVREALAALGIPSAVKVRGAARAVDRARYGIAGAQTDAMYTYTIYVHRDDYDKAAAAMQTALRNG</sequence>
<reference evidence="1" key="1">
    <citation type="submission" date="2019-08" db="EMBL/GenBank/DDBJ databases">
        <authorList>
            <person name="Kucharzyk K."/>
            <person name="Murdoch R.W."/>
            <person name="Higgins S."/>
            <person name="Loffler F."/>
        </authorList>
    </citation>
    <scope>NUCLEOTIDE SEQUENCE</scope>
</reference>
<gene>
    <name evidence="1" type="ORF">SDC9_112378</name>
</gene>
<dbReference type="EMBL" id="VSSQ01020539">
    <property type="protein sequence ID" value="MPM65481.1"/>
    <property type="molecule type" value="Genomic_DNA"/>
</dbReference>
<organism evidence="1">
    <name type="scientific">bioreactor metagenome</name>
    <dbReference type="NCBI Taxonomy" id="1076179"/>
    <lineage>
        <taxon>unclassified sequences</taxon>
        <taxon>metagenomes</taxon>
        <taxon>ecological metagenomes</taxon>
    </lineage>
</organism>